<sequence>MTKTNLFVEGRIRRPISVHFTKCGIGTVCPVCSPCFKCAHGLTVRFSDHGLHIIPSLCLVMFHKSIYSQ</sequence>
<name>A0A9D4EY12_DREPO</name>
<dbReference type="Proteomes" id="UP000828390">
    <property type="component" value="Unassembled WGS sequence"/>
</dbReference>
<gene>
    <name evidence="1" type="ORF">DPMN_165992</name>
</gene>
<protein>
    <submittedName>
        <fullName evidence="1">Uncharacterized protein</fullName>
    </submittedName>
</protein>
<dbReference type="EMBL" id="JAIWYP010000008">
    <property type="protein sequence ID" value="KAH3787861.1"/>
    <property type="molecule type" value="Genomic_DNA"/>
</dbReference>
<organism evidence="1 2">
    <name type="scientific">Dreissena polymorpha</name>
    <name type="common">Zebra mussel</name>
    <name type="synonym">Mytilus polymorpha</name>
    <dbReference type="NCBI Taxonomy" id="45954"/>
    <lineage>
        <taxon>Eukaryota</taxon>
        <taxon>Metazoa</taxon>
        <taxon>Spiralia</taxon>
        <taxon>Lophotrochozoa</taxon>
        <taxon>Mollusca</taxon>
        <taxon>Bivalvia</taxon>
        <taxon>Autobranchia</taxon>
        <taxon>Heteroconchia</taxon>
        <taxon>Euheterodonta</taxon>
        <taxon>Imparidentia</taxon>
        <taxon>Neoheterodontei</taxon>
        <taxon>Myida</taxon>
        <taxon>Dreissenoidea</taxon>
        <taxon>Dreissenidae</taxon>
        <taxon>Dreissena</taxon>
    </lineage>
</organism>
<evidence type="ECO:0000313" key="1">
    <source>
        <dbReference type="EMBL" id="KAH3787861.1"/>
    </source>
</evidence>
<dbReference type="AlphaFoldDB" id="A0A9D4EY12"/>
<evidence type="ECO:0000313" key="2">
    <source>
        <dbReference type="Proteomes" id="UP000828390"/>
    </source>
</evidence>
<keyword evidence="2" id="KW-1185">Reference proteome</keyword>
<comment type="caution">
    <text evidence="1">The sequence shown here is derived from an EMBL/GenBank/DDBJ whole genome shotgun (WGS) entry which is preliminary data.</text>
</comment>
<accession>A0A9D4EY12</accession>
<reference evidence="1" key="1">
    <citation type="journal article" date="2019" name="bioRxiv">
        <title>The Genome of the Zebra Mussel, Dreissena polymorpha: A Resource for Invasive Species Research.</title>
        <authorList>
            <person name="McCartney M.A."/>
            <person name="Auch B."/>
            <person name="Kono T."/>
            <person name="Mallez S."/>
            <person name="Zhang Y."/>
            <person name="Obille A."/>
            <person name="Becker A."/>
            <person name="Abrahante J.E."/>
            <person name="Garbe J."/>
            <person name="Badalamenti J.P."/>
            <person name="Herman A."/>
            <person name="Mangelson H."/>
            <person name="Liachko I."/>
            <person name="Sullivan S."/>
            <person name="Sone E.D."/>
            <person name="Koren S."/>
            <person name="Silverstein K.A.T."/>
            <person name="Beckman K.B."/>
            <person name="Gohl D.M."/>
        </authorList>
    </citation>
    <scope>NUCLEOTIDE SEQUENCE</scope>
    <source>
        <strain evidence="1">Duluth1</strain>
        <tissue evidence="1">Whole animal</tissue>
    </source>
</reference>
<reference evidence="1" key="2">
    <citation type="submission" date="2020-11" db="EMBL/GenBank/DDBJ databases">
        <authorList>
            <person name="McCartney M.A."/>
            <person name="Auch B."/>
            <person name="Kono T."/>
            <person name="Mallez S."/>
            <person name="Becker A."/>
            <person name="Gohl D.M."/>
            <person name="Silverstein K.A.T."/>
            <person name="Koren S."/>
            <person name="Bechman K.B."/>
            <person name="Herman A."/>
            <person name="Abrahante J.E."/>
            <person name="Garbe J."/>
        </authorList>
    </citation>
    <scope>NUCLEOTIDE SEQUENCE</scope>
    <source>
        <strain evidence="1">Duluth1</strain>
        <tissue evidence="1">Whole animal</tissue>
    </source>
</reference>
<proteinExistence type="predicted"/>